<organism evidence="2 3">
    <name type="scientific">Macrosiphum euphorbiae</name>
    <name type="common">potato aphid</name>
    <dbReference type="NCBI Taxonomy" id="13131"/>
    <lineage>
        <taxon>Eukaryota</taxon>
        <taxon>Metazoa</taxon>
        <taxon>Ecdysozoa</taxon>
        <taxon>Arthropoda</taxon>
        <taxon>Hexapoda</taxon>
        <taxon>Insecta</taxon>
        <taxon>Pterygota</taxon>
        <taxon>Neoptera</taxon>
        <taxon>Paraneoptera</taxon>
        <taxon>Hemiptera</taxon>
        <taxon>Sternorrhyncha</taxon>
        <taxon>Aphidomorpha</taxon>
        <taxon>Aphidoidea</taxon>
        <taxon>Aphididae</taxon>
        <taxon>Macrosiphini</taxon>
        <taxon>Macrosiphum</taxon>
    </lineage>
</organism>
<name>A0AAV0WPJ5_9HEMI</name>
<accession>A0AAV0WPJ5</accession>
<feature type="compositionally biased region" description="Polar residues" evidence="1">
    <location>
        <begin position="8"/>
        <end position="20"/>
    </location>
</feature>
<keyword evidence="3" id="KW-1185">Reference proteome</keyword>
<dbReference type="EMBL" id="CARXXK010000002">
    <property type="protein sequence ID" value="CAI6357564.1"/>
    <property type="molecule type" value="Genomic_DNA"/>
</dbReference>
<sequence>MKRFLESESANTKKQKTQANRKYDDSYLQFGFVVKCGSENSTPLPQCVICQETLSNQSMKPSLLKRHQLSKHPETENKPIEFFQRKLTAFRKESKCMSSFTNFNEKFFSFCALLN</sequence>
<evidence type="ECO:0000313" key="3">
    <source>
        <dbReference type="Proteomes" id="UP001160148"/>
    </source>
</evidence>
<gene>
    <name evidence="2" type="ORF">MEUPH1_LOCUS13175</name>
</gene>
<protein>
    <recommendedName>
        <fullName evidence="4">Transposase</fullName>
    </recommendedName>
</protein>
<dbReference type="AlphaFoldDB" id="A0AAV0WPJ5"/>
<evidence type="ECO:0008006" key="4">
    <source>
        <dbReference type="Google" id="ProtNLM"/>
    </source>
</evidence>
<comment type="caution">
    <text evidence="2">The sequence shown here is derived from an EMBL/GenBank/DDBJ whole genome shotgun (WGS) entry which is preliminary data.</text>
</comment>
<evidence type="ECO:0000256" key="1">
    <source>
        <dbReference type="SAM" id="MobiDB-lite"/>
    </source>
</evidence>
<evidence type="ECO:0000313" key="2">
    <source>
        <dbReference type="EMBL" id="CAI6357564.1"/>
    </source>
</evidence>
<proteinExistence type="predicted"/>
<feature type="region of interest" description="Disordered" evidence="1">
    <location>
        <begin position="1"/>
        <end position="20"/>
    </location>
</feature>
<dbReference type="Proteomes" id="UP001160148">
    <property type="component" value="Unassembled WGS sequence"/>
</dbReference>
<reference evidence="2 3" key="1">
    <citation type="submission" date="2023-01" db="EMBL/GenBank/DDBJ databases">
        <authorList>
            <person name="Whitehead M."/>
        </authorList>
    </citation>
    <scope>NUCLEOTIDE SEQUENCE [LARGE SCALE GENOMIC DNA]</scope>
</reference>